<organism evidence="3 4">
    <name type="scientific">Heterorhabditis bacteriophora</name>
    <name type="common">Entomopathogenic nematode worm</name>
    <dbReference type="NCBI Taxonomy" id="37862"/>
    <lineage>
        <taxon>Eukaryota</taxon>
        <taxon>Metazoa</taxon>
        <taxon>Ecdysozoa</taxon>
        <taxon>Nematoda</taxon>
        <taxon>Chromadorea</taxon>
        <taxon>Rhabditida</taxon>
        <taxon>Rhabditina</taxon>
        <taxon>Rhabditomorpha</taxon>
        <taxon>Strongyloidea</taxon>
        <taxon>Heterorhabditidae</taxon>
        <taxon>Heterorhabditis</taxon>
    </lineage>
</organism>
<dbReference type="Gene3D" id="4.10.410.10">
    <property type="entry name" value="Pancreatic trypsin inhibitor Kunitz domain"/>
    <property type="match status" value="1"/>
</dbReference>
<feature type="domain" description="BPTI/Kunitz inhibitor" evidence="2">
    <location>
        <begin position="22"/>
        <end position="97"/>
    </location>
</feature>
<accession>A0A1I7X339</accession>
<dbReference type="InterPro" id="IPR036880">
    <property type="entry name" value="Kunitz_BPTI_sf"/>
</dbReference>
<reference evidence="4" key="1">
    <citation type="submission" date="2016-11" db="UniProtKB">
        <authorList>
            <consortium name="WormBaseParasite"/>
        </authorList>
    </citation>
    <scope>IDENTIFICATION</scope>
</reference>
<evidence type="ECO:0000313" key="3">
    <source>
        <dbReference type="Proteomes" id="UP000095283"/>
    </source>
</evidence>
<dbReference type="AlphaFoldDB" id="A0A1I7X339"/>
<evidence type="ECO:0000313" key="4">
    <source>
        <dbReference type="WBParaSite" id="Hba_12012"/>
    </source>
</evidence>
<sequence length="144" mass="16317">MRVVVGLIHAFLMVFAGLEDRCLDSVDPGPCQYYQNINISSLQQISVSLNLIKLIVTMNEMVNGGITLIQKVELFFYYGCGGNDNKFYSQHLCHKVCAEKLSPQIACETCDIRTSFCKSHSKYNYTCECRIGYEKNRYGDCIGQ</sequence>
<dbReference type="SMART" id="SM00131">
    <property type="entry name" value="KU"/>
    <property type="match status" value="1"/>
</dbReference>
<dbReference type="GO" id="GO:0004867">
    <property type="term" value="F:serine-type endopeptidase inhibitor activity"/>
    <property type="evidence" value="ECO:0007669"/>
    <property type="project" value="InterPro"/>
</dbReference>
<feature type="chain" id="PRO_5009311013" evidence="1">
    <location>
        <begin position="17"/>
        <end position="144"/>
    </location>
</feature>
<dbReference type="Pfam" id="PF00014">
    <property type="entry name" value="Kunitz_BPTI"/>
    <property type="match status" value="1"/>
</dbReference>
<evidence type="ECO:0000256" key="1">
    <source>
        <dbReference type="SAM" id="SignalP"/>
    </source>
</evidence>
<protein>
    <submittedName>
        <fullName evidence="4">BPTI/Kunitz inhibitor domain-containing protein</fullName>
    </submittedName>
</protein>
<name>A0A1I7X339_HETBA</name>
<dbReference type="PRINTS" id="PR00759">
    <property type="entry name" value="BASICPTASE"/>
</dbReference>
<dbReference type="WBParaSite" id="Hba_12012">
    <property type="protein sequence ID" value="Hba_12012"/>
    <property type="gene ID" value="Hba_12012"/>
</dbReference>
<dbReference type="InterPro" id="IPR020901">
    <property type="entry name" value="Prtase_inh_Kunz-CS"/>
</dbReference>
<evidence type="ECO:0000259" key="2">
    <source>
        <dbReference type="PROSITE" id="PS50279"/>
    </source>
</evidence>
<dbReference type="PROSITE" id="PS50279">
    <property type="entry name" value="BPTI_KUNITZ_2"/>
    <property type="match status" value="1"/>
</dbReference>
<proteinExistence type="predicted"/>
<keyword evidence="3" id="KW-1185">Reference proteome</keyword>
<keyword evidence="1" id="KW-0732">Signal</keyword>
<dbReference type="Proteomes" id="UP000095283">
    <property type="component" value="Unplaced"/>
</dbReference>
<feature type="signal peptide" evidence="1">
    <location>
        <begin position="1"/>
        <end position="16"/>
    </location>
</feature>
<dbReference type="SUPFAM" id="SSF57362">
    <property type="entry name" value="BPTI-like"/>
    <property type="match status" value="1"/>
</dbReference>
<dbReference type="PROSITE" id="PS00280">
    <property type="entry name" value="BPTI_KUNITZ_1"/>
    <property type="match status" value="1"/>
</dbReference>
<dbReference type="InterPro" id="IPR002223">
    <property type="entry name" value="Kunitz_BPTI"/>
</dbReference>